<name>A0A9Y2JI20_9PSEU</name>
<proteinExistence type="predicted"/>
<dbReference type="InterPro" id="IPR046357">
    <property type="entry name" value="PPIase_dom_sf"/>
</dbReference>
<feature type="compositionally biased region" description="Pro residues" evidence="2">
    <location>
        <begin position="363"/>
        <end position="373"/>
    </location>
</feature>
<dbReference type="SUPFAM" id="SSF54534">
    <property type="entry name" value="FKBP-like"/>
    <property type="match status" value="1"/>
</dbReference>
<dbReference type="InterPro" id="IPR027304">
    <property type="entry name" value="Trigger_fact/SurA_dom_sf"/>
</dbReference>
<dbReference type="InterPro" id="IPR050245">
    <property type="entry name" value="PrsA_foldase"/>
</dbReference>
<organism evidence="4 5">
    <name type="scientific">Amycolatopsis mongoliensis</name>
    <dbReference type="NCBI Taxonomy" id="715475"/>
    <lineage>
        <taxon>Bacteria</taxon>
        <taxon>Bacillati</taxon>
        <taxon>Actinomycetota</taxon>
        <taxon>Actinomycetes</taxon>
        <taxon>Pseudonocardiales</taxon>
        <taxon>Pseudonocardiaceae</taxon>
        <taxon>Amycolatopsis</taxon>
    </lineage>
</organism>
<evidence type="ECO:0000256" key="2">
    <source>
        <dbReference type="SAM" id="MobiDB-lite"/>
    </source>
</evidence>
<evidence type="ECO:0000313" key="4">
    <source>
        <dbReference type="EMBL" id="WIX98089.1"/>
    </source>
</evidence>
<dbReference type="PANTHER" id="PTHR47245:SF2">
    <property type="entry name" value="PEPTIDYL-PROLYL CIS-TRANS ISOMERASE HP_0175-RELATED"/>
    <property type="match status" value="1"/>
</dbReference>
<dbReference type="PROSITE" id="PS50198">
    <property type="entry name" value="PPIC_PPIASE_2"/>
    <property type="match status" value="1"/>
</dbReference>
<gene>
    <name evidence="4" type="ORF">QRX60_28930</name>
</gene>
<dbReference type="SUPFAM" id="SSF109998">
    <property type="entry name" value="Triger factor/SurA peptide-binding domain-like"/>
    <property type="match status" value="1"/>
</dbReference>
<feature type="domain" description="PpiC" evidence="3">
    <location>
        <begin position="200"/>
        <end position="290"/>
    </location>
</feature>
<dbReference type="EMBL" id="CP127295">
    <property type="protein sequence ID" value="WIX98089.1"/>
    <property type="molecule type" value="Genomic_DNA"/>
</dbReference>
<dbReference type="GO" id="GO:0003755">
    <property type="term" value="F:peptidyl-prolyl cis-trans isomerase activity"/>
    <property type="evidence" value="ECO:0007669"/>
    <property type="project" value="UniProtKB-KW"/>
</dbReference>
<evidence type="ECO:0000313" key="5">
    <source>
        <dbReference type="Proteomes" id="UP001239397"/>
    </source>
</evidence>
<protein>
    <submittedName>
        <fullName evidence="4">Peptidyl-prolyl cis-trans isomerase</fullName>
    </submittedName>
</protein>
<dbReference type="KEGG" id="amog:QRX60_28930"/>
<dbReference type="AlphaFoldDB" id="A0A9Y2JI20"/>
<accession>A0A9Y2JI20</accession>
<keyword evidence="1" id="KW-0697">Rotamase</keyword>
<dbReference type="Proteomes" id="UP001239397">
    <property type="component" value="Chromosome"/>
</dbReference>
<keyword evidence="1 4" id="KW-0413">Isomerase</keyword>
<sequence length="395" mass="42084">MKITAWPGKVRLPSSRRGRITTLLVLVVLLGGTGLAWWSARADDLPDDAVFAYGGQIETVTQLQERIQTLKALYGVQPPDQQDTAKSDAFRRDTAKAVAVGMVLDHAAHDRGIVIADKAARDVLTRFISQQIGEGPDARSKFVQALGTTGTSEDAVLDEIKRQLAVSQLFDSVTAGSSVGDGDGEVADAFAKRKAQLDTPERRQLTNIVVKTEEEADRVRTDLEAGTPFETVVAQRSLDGATRDKGGDLGQVTAAQLEDGYAKAAFAAPTGGLFGPVQTAHGWNVGRVRQVLPPQPAVFDQVKDQLKQQLTLEKALATWRGWLGTRLAEANVRYADAYRPADPAAPPQEAPGWSPAPGQVPGQPVPSPVPGQPVPSEVPGSPVPGQVPGQPRPSR</sequence>
<keyword evidence="5" id="KW-1185">Reference proteome</keyword>
<feature type="compositionally biased region" description="Low complexity" evidence="2">
    <location>
        <begin position="374"/>
        <end position="395"/>
    </location>
</feature>
<dbReference type="InterPro" id="IPR000297">
    <property type="entry name" value="PPIase_PpiC"/>
</dbReference>
<dbReference type="Gene3D" id="3.10.50.40">
    <property type="match status" value="1"/>
</dbReference>
<evidence type="ECO:0000259" key="3">
    <source>
        <dbReference type="PROSITE" id="PS50198"/>
    </source>
</evidence>
<reference evidence="4 5" key="1">
    <citation type="submission" date="2023-06" db="EMBL/GenBank/DDBJ databases">
        <authorList>
            <person name="Oyuntsetseg B."/>
            <person name="Kim S.B."/>
        </authorList>
    </citation>
    <scope>NUCLEOTIDE SEQUENCE [LARGE SCALE GENOMIC DNA]</scope>
    <source>
        <strain evidence="4 5">4-36</strain>
    </source>
</reference>
<dbReference type="Pfam" id="PF13145">
    <property type="entry name" value="Rotamase_2"/>
    <property type="match status" value="1"/>
</dbReference>
<dbReference type="RefSeq" id="WP_285994574.1">
    <property type="nucleotide sequence ID" value="NZ_CP127295.1"/>
</dbReference>
<evidence type="ECO:0000256" key="1">
    <source>
        <dbReference type="PROSITE-ProRule" id="PRU00278"/>
    </source>
</evidence>
<dbReference type="PANTHER" id="PTHR47245">
    <property type="entry name" value="PEPTIDYLPROLYL ISOMERASE"/>
    <property type="match status" value="1"/>
</dbReference>
<feature type="region of interest" description="Disordered" evidence="2">
    <location>
        <begin position="341"/>
        <end position="395"/>
    </location>
</feature>